<dbReference type="EnsemblPlants" id="LPERR02G27790.1">
    <property type="protein sequence ID" value="LPERR02G27790.1"/>
    <property type="gene ID" value="LPERR02G27790"/>
</dbReference>
<protein>
    <submittedName>
        <fullName evidence="1">Uncharacterized protein</fullName>
    </submittedName>
</protein>
<reference evidence="1 2" key="1">
    <citation type="submission" date="2012-08" db="EMBL/GenBank/DDBJ databases">
        <title>Oryza genome evolution.</title>
        <authorList>
            <person name="Wing R.A."/>
        </authorList>
    </citation>
    <scope>NUCLEOTIDE SEQUENCE</scope>
</reference>
<dbReference type="AlphaFoldDB" id="A0A0D9VLI1"/>
<dbReference type="HOGENOM" id="CLU_2458052_0_0_1"/>
<evidence type="ECO:0000313" key="2">
    <source>
        <dbReference type="Proteomes" id="UP000032180"/>
    </source>
</evidence>
<dbReference type="Proteomes" id="UP000032180">
    <property type="component" value="Chromosome 2"/>
</dbReference>
<reference evidence="1" key="3">
    <citation type="submission" date="2015-04" db="UniProtKB">
        <authorList>
            <consortium name="EnsemblPlants"/>
        </authorList>
    </citation>
    <scope>IDENTIFICATION</scope>
</reference>
<sequence>MQEAQPQKPPPQSTDSSWWLLRGGRPKFSIGDSALTALSSWDSTPLRPVSVAFNATDGCMAEGHDSYIKKREDTVVLQGASHKRWQLGY</sequence>
<organism evidence="1 2">
    <name type="scientific">Leersia perrieri</name>
    <dbReference type="NCBI Taxonomy" id="77586"/>
    <lineage>
        <taxon>Eukaryota</taxon>
        <taxon>Viridiplantae</taxon>
        <taxon>Streptophyta</taxon>
        <taxon>Embryophyta</taxon>
        <taxon>Tracheophyta</taxon>
        <taxon>Spermatophyta</taxon>
        <taxon>Magnoliopsida</taxon>
        <taxon>Liliopsida</taxon>
        <taxon>Poales</taxon>
        <taxon>Poaceae</taxon>
        <taxon>BOP clade</taxon>
        <taxon>Oryzoideae</taxon>
        <taxon>Oryzeae</taxon>
        <taxon>Oryzinae</taxon>
        <taxon>Leersia</taxon>
    </lineage>
</organism>
<accession>A0A0D9VLI1</accession>
<keyword evidence="2" id="KW-1185">Reference proteome</keyword>
<reference evidence="2" key="2">
    <citation type="submission" date="2013-12" db="EMBL/GenBank/DDBJ databases">
        <authorList>
            <person name="Yu Y."/>
            <person name="Lee S."/>
            <person name="de Baynast K."/>
            <person name="Wissotski M."/>
            <person name="Liu L."/>
            <person name="Talag J."/>
            <person name="Goicoechea J."/>
            <person name="Angelova A."/>
            <person name="Jetty R."/>
            <person name="Kudrna D."/>
            <person name="Golser W."/>
            <person name="Rivera L."/>
            <person name="Zhang J."/>
            <person name="Wing R."/>
        </authorList>
    </citation>
    <scope>NUCLEOTIDE SEQUENCE</scope>
</reference>
<proteinExistence type="predicted"/>
<name>A0A0D9VLI1_9ORYZ</name>
<dbReference type="Gramene" id="LPERR02G27790.1">
    <property type="protein sequence ID" value="LPERR02G27790.1"/>
    <property type="gene ID" value="LPERR02G27790"/>
</dbReference>
<evidence type="ECO:0000313" key="1">
    <source>
        <dbReference type="EnsemblPlants" id="LPERR02G27790.1"/>
    </source>
</evidence>